<dbReference type="Proteomes" id="UP000008063">
    <property type="component" value="Unassembled WGS sequence"/>
</dbReference>
<name>F8QC83_SERL3</name>
<dbReference type="InParanoid" id="F8QC83"/>
<evidence type="ECO:0000313" key="1">
    <source>
        <dbReference type="EMBL" id="EGN94202.1"/>
    </source>
</evidence>
<dbReference type="EMBL" id="GL945489">
    <property type="protein sequence ID" value="EGN94202.1"/>
    <property type="molecule type" value="Genomic_DNA"/>
</dbReference>
<dbReference type="AlphaFoldDB" id="F8QC83"/>
<gene>
    <name evidence="1" type="ORF">SERLA73DRAFT_188821</name>
</gene>
<keyword evidence="2" id="KW-1185">Reference proteome</keyword>
<protein>
    <submittedName>
        <fullName evidence="1">Uncharacterized protein</fullName>
    </submittedName>
</protein>
<organism evidence="2">
    <name type="scientific">Serpula lacrymans var. lacrymans (strain S7.3)</name>
    <name type="common">Dry rot fungus</name>
    <dbReference type="NCBI Taxonomy" id="936435"/>
    <lineage>
        <taxon>Eukaryota</taxon>
        <taxon>Fungi</taxon>
        <taxon>Dikarya</taxon>
        <taxon>Basidiomycota</taxon>
        <taxon>Agaricomycotina</taxon>
        <taxon>Agaricomycetes</taxon>
        <taxon>Agaricomycetidae</taxon>
        <taxon>Boletales</taxon>
        <taxon>Coniophorineae</taxon>
        <taxon>Serpulaceae</taxon>
        <taxon>Serpula</taxon>
    </lineage>
</organism>
<evidence type="ECO:0000313" key="2">
    <source>
        <dbReference type="Proteomes" id="UP000008063"/>
    </source>
</evidence>
<sequence length="57" mass="6227">MIMAGWAAEGTVSTEELVASNAPTGSFRLDIALGPYFTLLVKDQTHYPPRCHPYSSQ</sequence>
<reference evidence="2" key="1">
    <citation type="journal article" date="2011" name="Science">
        <title>The plant cell wall-decomposing machinery underlies the functional diversity of forest fungi.</title>
        <authorList>
            <person name="Eastwood D.C."/>
            <person name="Floudas D."/>
            <person name="Binder M."/>
            <person name="Majcherczyk A."/>
            <person name="Schneider P."/>
            <person name="Aerts A."/>
            <person name="Asiegbu F.O."/>
            <person name="Baker S.E."/>
            <person name="Barry K."/>
            <person name="Bendiksby M."/>
            <person name="Blumentritt M."/>
            <person name="Coutinho P.M."/>
            <person name="Cullen D."/>
            <person name="de Vries R.P."/>
            <person name="Gathman A."/>
            <person name="Goodell B."/>
            <person name="Henrissat B."/>
            <person name="Ihrmark K."/>
            <person name="Kauserud H."/>
            <person name="Kohler A."/>
            <person name="LaButti K."/>
            <person name="Lapidus A."/>
            <person name="Lavin J.L."/>
            <person name="Lee Y.-H."/>
            <person name="Lindquist E."/>
            <person name="Lilly W."/>
            <person name="Lucas S."/>
            <person name="Morin E."/>
            <person name="Murat C."/>
            <person name="Oguiza J.A."/>
            <person name="Park J."/>
            <person name="Pisabarro A.G."/>
            <person name="Riley R."/>
            <person name="Rosling A."/>
            <person name="Salamov A."/>
            <person name="Schmidt O."/>
            <person name="Schmutz J."/>
            <person name="Skrede I."/>
            <person name="Stenlid J."/>
            <person name="Wiebenga A."/>
            <person name="Xie X."/>
            <person name="Kuees U."/>
            <person name="Hibbett D.S."/>
            <person name="Hoffmeister D."/>
            <person name="Hoegberg N."/>
            <person name="Martin F."/>
            <person name="Grigoriev I.V."/>
            <person name="Watkinson S.C."/>
        </authorList>
    </citation>
    <scope>NUCLEOTIDE SEQUENCE [LARGE SCALE GENOMIC DNA]</scope>
    <source>
        <strain evidence="2">strain S7.3</strain>
    </source>
</reference>
<accession>F8QC83</accession>
<dbReference type="HOGENOM" id="CLU_3033855_0_0_1"/>
<proteinExistence type="predicted"/>